<reference evidence="4" key="1">
    <citation type="submission" date="2016-10" db="EMBL/GenBank/DDBJ databases">
        <authorList>
            <person name="Varghese N."/>
            <person name="Submissions S."/>
        </authorList>
    </citation>
    <scope>NUCLEOTIDE SEQUENCE [LARGE SCALE GENOMIC DNA]</scope>
    <source>
        <strain evidence="4">CGMCC 1.10824</strain>
    </source>
</reference>
<keyword evidence="4" id="KW-1185">Reference proteome</keyword>
<gene>
    <name evidence="3" type="ORF">SAMN02927930_01857</name>
</gene>
<proteinExistence type="predicted"/>
<dbReference type="PIRSF" id="PIRSF000714">
    <property type="entry name" value="HIT"/>
    <property type="match status" value="1"/>
</dbReference>
<dbReference type="PROSITE" id="PS51084">
    <property type="entry name" value="HIT_2"/>
    <property type="match status" value="1"/>
</dbReference>
<evidence type="ECO:0000259" key="2">
    <source>
        <dbReference type="PROSITE" id="PS51084"/>
    </source>
</evidence>
<dbReference type="STRING" id="1159017.SAMN02927930_01857"/>
<dbReference type="GO" id="GO:0003824">
    <property type="term" value="F:catalytic activity"/>
    <property type="evidence" value="ECO:0007669"/>
    <property type="project" value="InterPro"/>
</dbReference>
<dbReference type="Gene3D" id="3.30.428.10">
    <property type="entry name" value="HIT-like"/>
    <property type="match status" value="1"/>
</dbReference>
<dbReference type="Proteomes" id="UP000199626">
    <property type="component" value="Unassembled WGS sequence"/>
</dbReference>
<dbReference type="AlphaFoldDB" id="A0A1G6DRQ8"/>
<organism evidence="3 4">
    <name type="scientific">Pseudidiomarina indica</name>
    <dbReference type="NCBI Taxonomy" id="1159017"/>
    <lineage>
        <taxon>Bacteria</taxon>
        <taxon>Pseudomonadati</taxon>
        <taxon>Pseudomonadota</taxon>
        <taxon>Gammaproteobacteria</taxon>
        <taxon>Alteromonadales</taxon>
        <taxon>Idiomarinaceae</taxon>
        <taxon>Pseudidiomarina</taxon>
    </lineage>
</organism>
<dbReference type="OrthoDB" id="9799145at2"/>
<feature type="domain" description="HIT" evidence="2">
    <location>
        <begin position="60"/>
        <end position="129"/>
    </location>
</feature>
<dbReference type="EMBL" id="FMXN01000012">
    <property type="protein sequence ID" value="SDB47839.1"/>
    <property type="molecule type" value="Genomic_DNA"/>
</dbReference>
<evidence type="ECO:0000256" key="1">
    <source>
        <dbReference type="PROSITE-ProRule" id="PRU00464"/>
    </source>
</evidence>
<name>A0A1G6DRQ8_9GAMM</name>
<dbReference type="Pfam" id="PF01230">
    <property type="entry name" value="HIT"/>
    <property type="match status" value="1"/>
</dbReference>
<dbReference type="InterPro" id="IPR026026">
    <property type="entry name" value="HIT_Hint"/>
</dbReference>
<sequence length="158" mass="17929">MTITQRYNKLAVQSNAGNELNAVECLNFTLDSRLEQDTFWLASWPLCEVLRFNDSRYDWLMLVPRIADCTEITQLSAPQYQQLTLEIQQLALLLQSYGQGHKLNVGALGNVVSQLHVHVVLRATDDPAWPGPVWGHSAAIQFTAETQVTELQRWQAHL</sequence>
<dbReference type="InterPro" id="IPR036265">
    <property type="entry name" value="HIT-like_sf"/>
</dbReference>
<protein>
    <submittedName>
        <fullName evidence="3">HIT domain-containing protein</fullName>
    </submittedName>
</protein>
<dbReference type="SUPFAM" id="SSF54197">
    <property type="entry name" value="HIT-like"/>
    <property type="match status" value="1"/>
</dbReference>
<dbReference type="RefSeq" id="WP_092593776.1">
    <property type="nucleotide sequence ID" value="NZ_FMXN01000012.1"/>
</dbReference>
<accession>A0A1G6DRQ8</accession>
<dbReference type="InterPro" id="IPR011146">
    <property type="entry name" value="HIT-like"/>
</dbReference>
<comment type="caution">
    <text evidence="1">Lacks conserved residue(s) required for the propagation of feature annotation.</text>
</comment>
<evidence type="ECO:0000313" key="4">
    <source>
        <dbReference type="Proteomes" id="UP000199626"/>
    </source>
</evidence>
<evidence type="ECO:0000313" key="3">
    <source>
        <dbReference type="EMBL" id="SDB47839.1"/>
    </source>
</evidence>